<evidence type="ECO:0000313" key="1">
    <source>
        <dbReference type="EMBL" id="CAB4559896.1"/>
    </source>
</evidence>
<sequence length="245" mass="27274">MDHFVGISGGGIDCGCTEPKIGDHCVDIGVERKSAKFTQRGDLHVDVVHGCAEHEAKKGAALTFVHATGDAEIKQRDFPIGKDEEISAMQVTVEDAFDDGAFHEADHPGTDNFVCVDSCLEHCVDIVEVETGKTLHHQYASGDECGVRARHDVAALFESNERCRNIEHVLRFEAEVEFLADRFGKELNECRWIGERSKRKAANKEWCKPGHHTNVFVDQQRHCGSLYFDHNGFACEQDGGVHLRD</sequence>
<protein>
    <submittedName>
        <fullName evidence="1">Unannotated protein</fullName>
    </submittedName>
</protein>
<organism evidence="1">
    <name type="scientific">freshwater metagenome</name>
    <dbReference type="NCBI Taxonomy" id="449393"/>
    <lineage>
        <taxon>unclassified sequences</taxon>
        <taxon>metagenomes</taxon>
        <taxon>ecological metagenomes</taxon>
    </lineage>
</organism>
<accession>A0A6J6D9C0</accession>
<dbReference type="AlphaFoldDB" id="A0A6J6D9C0"/>
<reference evidence="1" key="1">
    <citation type="submission" date="2020-05" db="EMBL/GenBank/DDBJ databases">
        <authorList>
            <person name="Chiriac C."/>
            <person name="Salcher M."/>
            <person name="Ghai R."/>
            <person name="Kavagutti S V."/>
        </authorList>
    </citation>
    <scope>NUCLEOTIDE SEQUENCE</scope>
</reference>
<name>A0A6J6D9C0_9ZZZZ</name>
<proteinExistence type="predicted"/>
<dbReference type="EMBL" id="CAEZSU010000173">
    <property type="protein sequence ID" value="CAB4559896.1"/>
    <property type="molecule type" value="Genomic_DNA"/>
</dbReference>
<gene>
    <name evidence="1" type="ORF">UFOPK1495_01431</name>
</gene>